<evidence type="ECO:0000256" key="9">
    <source>
        <dbReference type="ARBA" id="ARBA00023136"/>
    </source>
</evidence>
<dbReference type="InterPro" id="IPR022751">
    <property type="entry name" value="Alpha_mannosyltransferase"/>
</dbReference>
<reference evidence="10" key="2">
    <citation type="submission" date="2023-05" db="EMBL/GenBank/DDBJ databases">
        <authorList>
            <consortium name="Lawrence Berkeley National Laboratory"/>
            <person name="Steindorff A."/>
            <person name="Hensen N."/>
            <person name="Bonometti L."/>
            <person name="Westerberg I."/>
            <person name="Brannstrom I.O."/>
            <person name="Guillou S."/>
            <person name="Cros-Aarteil S."/>
            <person name="Calhoun S."/>
            <person name="Haridas S."/>
            <person name="Kuo A."/>
            <person name="Mondo S."/>
            <person name="Pangilinan J."/>
            <person name="Riley R."/>
            <person name="Labutti K."/>
            <person name="Andreopoulos B."/>
            <person name="Lipzen A."/>
            <person name="Chen C."/>
            <person name="Yanf M."/>
            <person name="Daum C."/>
            <person name="Ng V."/>
            <person name="Clum A."/>
            <person name="Ohm R."/>
            <person name="Martin F."/>
            <person name="Silar P."/>
            <person name="Natvig D."/>
            <person name="Lalanne C."/>
            <person name="Gautier V."/>
            <person name="Ament-Velasquez S.L."/>
            <person name="Kruys A."/>
            <person name="Hutchinson M.I."/>
            <person name="Powell A.J."/>
            <person name="Barry K."/>
            <person name="Miller A.N."/>
            <person name="Grigoriev I.V."/>
            <person name="Debuchy R."/>
            <person name="Gladieux P."/>
            <person name="Thoren M.H."/>
            <person name="Johannesson H."/>
        </authorList>
    </citation>
    <scope>NUCLEOTIDE SEQUENCE</scope>
    <source>
        <strain evidence="10">CBS 141.50</strain>
    </source>
</reference>
<reference evidence="10" key="1">
    <citation type="journal article" date="2023" name="Mol. Phylogenet. Evol.">
        <title>Genome-scale phylogeny and comparative genomics of the fungal order Sordariales.</title>
        <authorList>
            <person name="Hensen N."/>
            <person name="Bonometti L."/>
            <person name="Westerberg I."/>
            <person name="Brannstrom I.O."/>
            <person name="Guillou S."/>
            <person name="Cros-Aarteil S."/>
            <person name="Calhoun S."/>
            <person name="Haridas S."/>
            <person name="Kuo A."/>
            <person name="Mondo S."/>
            <person name="Pangilinan J."/>
            <person name="Riley R."/>
            <person name="LaButti K."/>
            <person name="Andreopoulos B."/>
            <person name="Lipzen A."/>
            <person name="Chen C."/>
            <person name="Yan M."/>
            <person name="Daum C."/>
            <person name="Ng V."/>
            <person name="Clum A."/>
            <person name="Steindorff A."/>
            <person name="Ohm R.A."/>
            <person name="Martin F."/>
            <person name="Silar P."/>
            <person name="Natvig D.O."/>
            <person name="Lalanne C."/>
            <person name="Gautier V."/>
            <person name="Ament-Velasquez S.L."/>
            <person name="Kruys A."/>
            <person name="Hutchinson M.I."/>
            <person name="Powell A.J."/>
            <person name="Barry K."/>
            <person name="Miller A.N."/>
            <person name="Grigoriev I.V."/>
            <person name="Debuchy R."/>
            <person name="Gladieux P."/>
            <person name="Hiltunen Thoren M."/>
            <person name="Johannesson H."/>
        </authorList>
    </citation>
    <scope>NUCLEOTIDE SEQUENCE</scope>
    <source>
        <strain evidence="10">CBS 141.50</strain>
    </source>
</reference>
<evidence type="ECO:0000256" key="1">
    <source>
        <dbReference type="ARBA" id="ARBA00004323"/>
    </source>
</evidence>
<protein>
    <submittedName>
        <fullName evidence="10">Glycosyltransferase family 71 protein</fullName>
    </submittedName>
</protein>
<dbReference type="Proteomes" id="UP001302676">
    <property type="component" value="Unassembled WGS sequence"/>
</dbReference>
<keyword evidence="9" id="KW-0472">Membrane</keyword>
<dbReference type="AlphaFoldDB" id="A0AAN6UU61"/>
<dbReference type="SUPFAM" id="SSF53448">
    <property type="entry name" value="Nucleotide-diphospho-sugar transferases"/>
    <property type="match status" value="1"/>
</dbReference>
<gene>
    <name evidence="10" type="ORF">C8A04DRAFT_16109</name>
</gene>
<keyword evidence="7" id="KW-1133">Transmembrane helix</keyword>
<dbReference type="EMBL" id="MU853688">
    <property type="protein sequence ID" value="KAK4139153.1"/>
    <property type="molecule type" value="Genomic_DNA"/>
</dbReference>
<evidence type="ECO:0000256" key="7">
    <source>
        <dbReference type="ARBA" id="ARBA00022989"/>
    </source>
</evidence>
<dbReference type="GO" id="GO:0000139">
    <property type="term" value="C:Golgi membrane"/>
    <property type="evidence" value="ECO:0007669"/>
    <property type="project" value="UniProtKB-SubCell"/>
</dbReference>
<keyword evidence="5" id="KW-0812">Transmembrane</keyword>
<dbReference type="GO" id="GO:0000026">
    <property type="term" value="F:alpha-1,2-mannosyltransferase activity"/>
    <property type="evidence" value="ECO:0007669"/>
    <property type="project" value="TreeGrafter"/>
</dbReference>
<evidence type="ECO:0000256" key="2">
    <source>
        <dbReference type="ARBA" id="ARBA00004922"/>
    </source>
</evidence>
<dbReference type="RefSeq" id="XP_062632524.1">
    <property type="nucleotide sequence ID" value="XM_062778732.1"/>
</dbReference>
<comment type="pathway">
    <text evidence="2">Protein modification; protein glycosylation.</text>
</comment>
<dbReference type="GeneID" id="87815345"/>
<evidence type="ECO:0000313" key="10">
    <source>
        <dbReference type="EMBL" id="KAK4139153.1"/>
    </source>
</evidence>
<keyword evidence="6" id="KW-0735">Signal-anchor</keyword>
<accession>A0AAN6UU61</accession>
<evidence type="ECO:0000256" key="4">
    <source>
        <dbReference type="ARBA" id="ARBA00022679"/>
    </source>
</evidence>
<name>A0AAN6UU61_9PEZI</name>
<dbReference type="InterPro" id="IPR029044">
    <property type="entry name" value="Nucleotide-diphossugar_trans"/>
</dbReference>
<dbReference type="PANTHER" id="PTHR31646">
    <property type="entry name" value="ALPHA-1,2-MANNOSYLTRANSFERASE MNN2"/>
    <property type="match status" value="1"/>
</dbReference>
<evidence type="ECO:0000256" key="8">
    <source>
        <dbReference type="ARBA" id="ARBA00023034"/>
    </source>
</evidence>
<dbReference type="Pfam" id="PF11051">
    <property type="entry name" value="Mannosyl_trans3"/>
    <property type="match status" value="2"/>
</dbReference>
<keyword evidence="11" id="KW-1185">Reference proteome</keyword>
<comment type="subcellular location">
    <subcellularLocation>
        <location evidence="1">Golgi apparatus membrane</location>
        <topology evidence="1">Single-pass type II membrane protein</topology>
    </subcellularLocation>
</comment>
<keyword evidence="8" id="KW-0333">Golgi apparatus</keyword>
<comment type="caution">
    <text evidence="10">The sequence shown here is derived from an EMBL/GenBank/DDBJ whole genome shotgun (WGS) entry which is preliminary data.</text>
</comment>
<sequence length="492" mass="56447">MVGSRRTRAVVGVAVVFLLIFLGYHNLSVLSEIPTTNFLPDTFLTKPTKAAQLHPKAHTLPNPDAFRDHFAAVVRQKSITIAEAKESCHWSQDEEVNFQFTPDSDWVVKERPDEEIDARRKAWQHFVTHDMIPWETVKDKFSGRGIVVLAGNHDTTMRLKVVLRRLTKLKATIPIEVHYWADEMSPANRHDLAALYPHTTFNDLSLPHNILHVRKDSDIINFQLKPAALINSRFAEPLLLDSDNIPILDPSTLFDSTAYREYHTVFWPDIARTRPQNPAWAITNTHCRMDEYEQESGQMLVDKRRFWYHLQLAAWLNIQQGKYYNAFLLGDKDMFRFAWHALRTEYGRPSRWLTSVGTLNEGTYCGHSFAQYHPDRRGGGGGGGGIAFLHGGLVKSVSLEAMRWNREVKGGYFRNYKRAESDEDPGKSVRVGMTFDGADYMPNKTDRFRAAMCTEMRDVRVGDLEEILPGWEKEYEALGGYWMLEQEAKAEA</sequence>
<evidence type="ECO:0000256" key="5">
    <source>
        <dbReference type="ARBA" id="ARBA00022692"/>
    </source>
</evidence>
<organism evidence="10 11">
    <name type="scientific">Dichotomopilus funicola</name>
    <dbReference type="NCBI Taxonomy" id="1934379"/>
    <lineage>
        <taxon>Eukaryota</taxon>
        <taxon>Fungi</taxon>
        <taxon>Dikarya</taxon>
        <taxon>Ascomycota</taxon>
        <taxon>Pezizomycotina</taxon>
        <taxon>Sordariomycetes</taxon>
        <taxon>Sordariomycetidae</taxon>
        <taxon>Sordariales</taxon>
        <taxon>Chaetomiaceae</taxon>
        <taxon>Dichotomopilus</taxon>
    </lineage>
</organism>
<proteinExistence type="inferred from homology"/>
<keyword evidence="4" id="KW-0808">Transferase</keyword>
<comment type="similarity">
    <text evidence="3">Belongs to the MNN1/MNT family.</text>
</comment>
<evidence type="ECO:0000256" key="3">
    <source>
        <dbReference type="ARBA" id="ARBA00009105"/>
    </source>
</evidence>
<dbReference type="GO" id="GO:0046354">
    <property type="term" value="P:mannan biosynthetic process"/>
    <property type="evidence" value="ECO:0007669"/>
    <property type="project" value="TreeGrafter"/>
</dbReference>
<evidence type="ECO:0000313" key="11">
    <source>
        <dbReference type="Proteomes" id="UP001302676"/>
    </source>
</evidence>
<dbReference type="PANTHER" id="PTHR31646:SF1">
    <property type="entry name" value="ALPHA-1,2-MANNOSYLTRANSFERASE MNN2"/>
    <property type="match status" value="1"/>
</dbReference>
<evidence type="ECO:0000256" key="6">
    <source>
        <dbReference type="ARBA" id="ARBA00022968"/>
    </source>
</evidence>